<gene>
    <name evidence="1" type="ORF">HKB21_03875</name>
</gene>
<organism evidence="1 2">
    <name type="scientific">Vibrio parahaemolyticus</name>
    <dbReference type="NCBI Taxonomy" id="670"/>
    <lineage>
        <taxon>Bacteria</taxon>
        <taxon>Pseudomonadati</taxon>
        <taxon>Pseudomonadota</taxon>
        <taxon>Gammaproteobacteria</taxon>
        <taxon>Vibrionales</taxon>
        <taxon>Vibrionaceae</taxon>
        <taxon>Vibrio</taxon>
    </lineage>
</organism>
<comment type="caution">
    <text evidence="1">The sequence shown here is derived from an EMBL/GenBank/DDBJ whole genome shotgun (WGS) entry which is preliminary data.</text>
</comment>
<dbReference type="Proteomes" id="UP000555836">
    <property type="component" value="Unassembled WGS sequence"/>
</dbReference>
<sequence length="79" mass="9130">KVKGYKGDVTIDNASAVVEEIQQSILTRKTGHWVIYTNQNGKRLYLDVVQHHSKEFDADCYLKNVGLKVYKDEFPNLFL</sequence>
<evidence type="ECO:0000313" key="1">
    <source>
        <dbReference type="EMBL" id="NMU24756.1"/>
    </source>
</evidence>
<proteinExistence type="predicted"/>
<accession>A0A7Y0S1P0</accession>
<reference evidence="1 2" key="1">
    <citation type="submission" date="2020-04" db="EMBL/GenBank/DDBJ databases">
        <title>Whole-genome sequencing of Vibrio spp. from China reveals different genetic environments of blaCTX-M-14 among diverse lineages.</title>
        <authorList>
            <person name="Zheng Z."/>
            <person name="Ye L."/>
            <person name="Chen S."/>
        </authorList>
    </citation>
    <scope>NUCLEOTIDE SEQUENCE [LARGE SCALE GENOMIC DNA]</scope>
    <source>
        <strain evidence="1 2">Vb0574</strain>
    </source>
</reference>
<name>A0A7Y0S1P0_VIBPH</name>
<feature type="non-terminal residue" evidence="1">
    <location>
        <position position="1"/>
    </location>
</feature>
<dbReference type="AlphaFoldDB" id="A0A7Y0S1P0"/>
<dbReference type="EMBL" id="JABCLD010000522">
    <property type="protein sequence ID" value="NMU24756.1"/>
    <property type="molecule type" value="Genomic_DNA"/>
</dbReference>
<protein>
    <submittedName>
        <fullName evidence="1">Uncharacterized protein</fullName>
    </submittedName>
</protein>
<evidence type="ECO:0000313" key="2">
    <source>
        <dbReference type="Proteomes" id="UP000555836"/>
    </source>
</evidence>